<gene>
    <name evidence="2" type="ORF">WAT24_01280</name>
</gene>
<evidence type="ECO:0000313" key="3">
    <source>
        <dbReference type="Proteomes" id="UP001381174"/>
    </source>
</evidence>
<dbReference type="Pfam" id="PF21168">
    <property type="entry name" value="FkbO_Hyg5-like_N"/>
    <property type="match status" value="1"/>
</dbReference>
<dbReference type="InterPro" id="IPR035959">
    <property type="entry name" value="RutC-like_sf"/>
</dbReference>
<name>A0ABU8J778_9GAMM</name>
<sequence>MMQGCENALAEPLLRRAPRIAYRNGEAAAVLAEAGTLAVLGFGAGARVGDDPRCLDVALECFDAPAPLEVWQVDATVEHGRTGAVRWAAGGGWLFASIERDEGPRGDPRGTAQEAYEQLREVLAGRAERHVLRVWNYLDAINEGEGDGERYKRFCEGRAAGMGNRFAEGFPAATAIGHHGPAGRLQVYLLACDQPGARVENPRQVSAWRYPRQYGRTPPSFARAMLLPARDALAISGTAAVVGHASAHQDDLHAQLEETLTNLEALLACAGLAPGFDTQSPLKAYVRHPADAAFVRDFLARRLPGVPVLLLHGDICRRELLVEIDGWRYA</sequence>
<dbReference type="Proteomes" id="UP001381174">
    <property type="component" value="Unassembled WGS sequence"/>
</dbReference>
<protein>
    <submittedName>
        <fullName evidence="2">Pteridine-dependent deoxygenase</fullName>
    </submittedName>
</protein>
<accession>A0ABU8J778</accession>
<dbReference type="SUPFAM" id="SSF55298">
    <property type="entry name" value="YjgF-like"/>
    <property type="match status" value="1"/>
</dbReference>
<dbReference type="RefSeq" id="WP_336805995.1">
    <property type="nucleotide sequence ID" value="NZ_JBBBNY010000001.1"/>
</dbReference>
<comment type="caution">
    <text evidence="2">The sequence shown here is derived from an EMBL/GenBank/DDBJ whole genome shotgun (WGS) entry which is preliminary data.</text>
</comment>
<organism evidence="2 3">
    <name type="scientific">Fulvimonas yonginensis</name>
    <dbReference type="NCBI Taxonomy" id="1495200"/>
    <lineage>
        <taxon>Bacteria</taxon>
        <taxon>Pseudomonadati</taxon>
        <taxon>Pseudomonadota</taxon>
        <taxon>Gammaproteobacteria</taxon>
        <taxon>Lysobacterales</taxon>
        <taxon>Rhodanobacteraceae</taxon>
        <taxon>Fulvimonas</taxon>
    </lineage>
</organism>
<evidence type="ECO:0000259" key="1">
    <source>
        <dbReference type="Pfam" id="PF21168"/>
    </source>
</evidence>
<proteinExistence type="predicted"/>
<evidence type="ECO:0000313" key="2">
    <source>
        <dbReference type="EMBL" id="MEI7035383.1"/>
    </source>
</evidence>
<feature type="domain" description="Chorismatase FkbO/Hyg5-like N-terminal" evidence="1">
    <location>
        <begin position="69"/>
        <end position="191"/>
    </location>
</feature>
<dbReference type="InterPro" id="IPR049368">
    <property type="entry name" value="FkbO_Hyg5-like_N"/>
</dbReference>
<dbReference type="EMBL" id="JBBBNY010000001">
    <property type="protein sequence ID" value="MEI7035383.1"/>
    <property type="molecule type" value="Genomic_DNA"/>
</dbReference>
<keyword evidence="3" id="KW-1185">Reference proteome</keyword>
<dbReference type="Gene3D" id="3.30.1330.40">
    <property type="entry name" value="RutC-like"/>
    <property type="match status" value="1"/>
</dbReference>
<reference evidence="2 3" key="1">
    <citation type="journal article" date="2014" name="Int. J. Syst. Evol. Microbiol.">
        <title>Fulvimonas yonginensis sp. nov., isolated from greenhouse soil, and emended description of the genus Fulvimonas.</title>
        <authorList>
            <person name="Ahn J.H."/>
            <person name="Kim S.J."/>
            <person name="Weon H.Y."/>
            <person name="Hong S.B."/>
            <person name="Seok S.J."/>
            <person name="Kwon S.W."/>
        </authorList>
    </citation>
    <scope>NUCLEOTIDE SEQUENCE [LARGE SCALE GENOMIC DNA]</scope>
    <source>
        <strain evidence="2 3">KACC 16952</strain>
    </source>
</reference>